<gene>
    <name evidence="1" type="ORF">vB_PsyM_KIL1_0136</name>
</gene>
<protein>
    <submittedName>
        <fullName evidence="1">Uncharacterized protein</fullName>
    </submittedName>
</protein>
<keyword evidence="2" id="KW-1185">Reference proteome</keyword>
<reference evidence="1 2" key="1">
    <citation type="journal article" date="2016" name="Front. Microbiol.">
        <title>Characterization of Novel Bacteriophages for Biocontrol of Bacterial Blight in Leek Caused by Pseudomonas syringae pv. porri.</title>
        <authorList>
            <person name="Rombouts S."/>
            <person name="Lavigne R."/>
        </authorList>
    </citation>
    <scope>NUCLEOTIDE SEQUENCE [LARGE SCALE GENOMIC DNA]</scope>
</reference>
<proteinExistence type="predicted"/>
<dbReference type="RefSeq" id="YP_009276065.1">
    <property type="nucleotide sequence ID" value="NC_030934.1"/>
</dbReference>
<evidence type="ECO:0000313" key="1">
    <source>
        <dbReference type="EMBL" id="AMR57383.1"/>
    </source>
</evidence>
<dbReference type="EMBL" id="KU130126">
    <property type="protein sequence ID" value="AMR57383.1"/>
    <property type="molecule type" value="Genomic_DNA"/>
</dbReference>
<dbReference type="Proteomes" id="UP000203989">
    <property type="component" value="Segment"/>
</dbReference>
<evidence type="ECO:0000313" key="2">
    <source>
        <dbReference type="Proteomes" id="UP000203989"/>
    </source>
</evidence>
<dbReference type="KEGG" id="vg:28802529"/>
<dbReference type="GeneID" id="28802529"/>
<name>A0A142IDS8_9CAUD</name>
<sequence>MSGCSSIQDLATLAELMKNLPAEGALSMEEDELLHKAAKRISPAPCQ</sequence>
<organism evidence="1 2">
    <name type="scientific">Pseudomonas phage vB_PsyM_KIL1</name>
    <dbReference type="NCBI Taxonomy" id="1777065"/>
    <lineage>
        <taxon>Viruses</taxon>
        <taxon>Duplodnaviria</taxon>
        <taxon>Heunggongvirae</taxon>
        <taxon>Uroviricota</taxon>
        <taxon>Caudoviricetes</taxon>
        <taxon>Vandenendeviridae</taxon>
        <taxon>Gorskivirinae</taxon>
        <taxon>Flaumdravirus</taxon>
        <taxon>Flaumdravirus KIL4</taxon>
    </lineage>
</organism>
<accession>A0A142IDS8</accession>